<protein>
    <submittedName>
        <fullName evidence="6">MarR family winged helix-turn-helix transcriptional regulator</fullName>
    </submittedName>
</protein>
<gene>
    <name evidence="5" type="ORF">Q5I04_05890</name>
    <name evidence="6" type="ORF">Q5I06_05875</name>
</gene>
<dbReference type="InterPro" id="IPR036388">
    <property type="entry name" value="WH-like_DNA-bd_sf"/>
</dbReference>
<keyword evidence="2" id="KW-0238">DNA-binding</keyword>
<dbReference type="PRINTS" id="PR00598">
    <property type="entry name" value="HTHMARR"/>
</dbReference>
<evidence type="ECO:0000256" key="2">
    <source>
        <dbReference type="ARBA" id="ARBA00023125"/>
    </source>
</evidence>
<evidence type="ECO:0000256" key="3">
    <source>
        <dbReference type="ARBA" id="ARBA00023163"/>
    </source>
</evidence>
<sequence length="143" mass="16296">MQEKDCSEREAIPSIILASRQIKNFFCSRLRPYNIGTEEIGILFILKESGEFSITDLSNITLKDKGTVSRTIKSLCRKNLVKKSQEKEDNRITKVSITPEGLEKIEIVKNNKKTFLDVFDNAITSQEKDQLLSILDKITAVMK</sequence>
<reference evidence="5" key="2">
    <citation type="submission" date="2023-07" db="EMBL/GenBank/DDBJ databases">
        <authorList>
            <person name="Aydin F."/>
            <person name="Tarhane S."/>
            <person name="Saticioglu I.B."/>
            <person name="Karakaya E."/>
            <person name="Abay S."/>
            <person name="Guran O."/>
            <person name="Bozkurt E."/>
            <person name="Uzum N."/>
            <person name="Olgun K."/>
            <person name="Jablonski D."/>
        </authorList>
    </citation>
    <scope>NUCLEOTIDE SEQUENCE</scope>
    <source>
        <strain evidence="5">Faydin-H75</strain>
    </source>
</reference>
<accession>A0AA90PZ99</accession>
<dbReference type="Pfam" id="PF01047">
    <property type="entry name" value="MarR"/>
    <property type="match status" value="1"/>
</dbReference>
<dbReference type="RefSeq" id="WP_305517279.1">
    <property type="nucleotide sequence ID" value="NZ_JAUPEV010000008.1"/>
</dbReference>
<keyword evidence="3" id="KW-0804">Transcription</keyword>
<dbReference type="SUPFAM" id="SSF46785">
    <property type="entry name" value="Winged helix' DNA-binding domain"/>
    <property type="match status" value="1"/>
</dbReference>
<evidence type="ECO:0000313" key="5">
    <source>
        <dbReference type="EMBL" id="MDO7253438.1"/>
    </source>
</evidence>
<evidence type="ECO:0000313" key="8">
    <source>
        <dbReference type="Proteomes" id="UP001240777"/>
    </source>
</evidence>
<dbReference type="EMBL" id="JAUPEV010000008">
    <property type="protein sequence ID" value="MDO7253438.1"/>
    <property type="molecule type" value="Genomic_DNA"/>
</dbReference>
<dbReference type="InterPro" id="IPR000835">
    <property type="entry name" value="HTH_MarR-typ"/>
</dbReference>
<evidence type="ECO:0000313" key="6">
    <source>
        <dbReference type="EMBL" id="MDP2539298.1"/>
    </source>
</evidence>
<dbReference type="InterPro" id="IPR036390">
    <property type="entry name" value="WH_DNA-bd_sf"/>
</dbReference>
<reference evidence="5 7" key="3">
    <citation type="journal article" date="2024" name="Syst. Appl. Microbiol.">
        <title>Helicobacter cappadocius sp. nov., from lizards: The first psychrotrophic Helicobacter species.</title>
        <authorList>
            <person name="Aydin F."/>
            <person name="Tarhane S."/>
            <person name="Karakaya E."/>
            <person name="Abay S."/>
            <person name="Kayman T."/>
            <person name="Guran O."/>
            <person name="Bozkurt E."/>
            <person name="Uzum N."/>
            <person name="Avci A."/>
            <person name="Olgun K."/>
            <person name="Jablonski D."/>
            <person name="Guran C."/>
            <person name="Burcin Saticioglu I."/>
        </authorList>
    </citation>
    <scope>NUCLEOTIDE SEQUENCE [LARGE SCALE GENOMIC DNA]</scope>
    <source>
        <strain evidence="5">Faydin-H75</strain>
        <strain evidence="7">faydin-H76</strain>
    </source>
</reference>
<feature type="domain" description="HTH marR-type" evidence="4">
    <location>
        <begin position="8"/>
        <end position="140"/>
    </location>
</feature>
<dbReference type="SMART" id="SM00347">
    <property type="entry name" value="HTH_MARR"/>
    <property type="match status" value="1"/>
</dbReference>
<evidence type="ECO:0000313" key="7">
    <source>
        <dbReference type="Proteomes" id="UP001177258"/>
    </source>
</evidence>
<dbReference type="AlphaFoldDB" id="A0AA90PZ99"/>
<comment type="caution">
    <text evidence="6">The sequence shown here is derived from an EMBL/GenBank/DDBJ whole genome shotgun (WGS) entry which is preliminary data.</text>
</comment>
<evidence type="ECO:0000256" key="1">
    <source>
        <dbReference type="ARBA" id="ARBA00023015"/>
    </source>
</evidence>
<evidence type="ECO:0000259" key="4">
    <source>
        <dbReference type="PROSITE" id="PS50995"/>
    </source>
</evidence>
<dbReference type="Proteomes" id="UP001177258">
    <property type="component" value="Unassembled WGS sequence"/>
</dbReference>
<proteinExistence type="predicted"/>
<dbReference type="PANTHER" id="PTHR42756:SF1">
    <property type="entry name" value="TRANSCRIPTIONAL REPRESSOR OF EMRAB OPERON"/>
    <property type="match status" value="1"/>
</dbReference>
<dbReference type="Proteomes" id="UP001240777">
    <property type="component" value="Unassembled WGS sequence"/>
</dbReference>
<reference evidence="6 8" key="1">
    <citation type="submission" date="2023-07" db="EMBL/GenBank/DDBJ databases">
        <title>Unpublished Manusciprt.</title>
        <authorList>
            <person name="Aydin F."/>
            <person name="Tarhane S."/>
            <person name="Saticioglu I.B."/>
            <person name="Karakaya E."/>
            <person name="Abay S."/>
            <person name="Guran O."/>
            <person name="Bozkurt E."/>
            <person name="Uzum N."/>
            <person name="Olgun K."/>
            <person name="Jablonski D."/>
        </authorList>
    </citation>
    <scope>NUCLEOTIDE SEQUENCE</scope>
    <source>
        <strain evidence="8">faydin-H75</strain>
        <strain evidence="6">Faydin-H76</strain>
    </source>
</reference>
<organism evidence="6 7">
    <name type="scientific">Helicobacter cappadocius</name>
    <dbReference type="NCBI Taxonomy" id="3063998"/>
    <lineage>
        <taxon>Bacteria</taxon>
        <taxon>Pseudomonadati</taxon>
        <taxon>Campylobacterota</taxon>
        <taxon>Epsilonproteobacteria</taxon>
        <taxon>Campylobacterales</taxon>
        <taxon>Helicobacteraceae</taxon>
        <taxon>Helicobacter</taxon>
    </lineage>
</organism>
<keyword evidence="8" id="KW-1185">Reference proteome</keyword>
<dbReference type="PANTHER" id="PTHR42756">
    <property type="entry name" value="TRANSCRIPTIONAL REGULATOR, MARR"/>
    <property type="match status" value="1"/>
</dbReference>
<dbReference type="EMBL" id="JAUYZK010000008">
    <property type="protein sequence ID" value="MDP2539298.1"/>
    <property type="molecule type" value="Genomic_DNA"/>
</dbReference>
<dbReference type="GO" id="GO:0003700">
    <property type="term" value="F:DNA-binding transcription factor activity"/>
    <property type="evidence" value="ECO:0007669"/>
    <property type="project" value="InterPro"/>
</dbReference>
<dbReference type="GO" id="GO:0003677">
    <property type="term" value="F:DNA binding"/>
    <property type="evidence" value="ECO:0007669"/>
    <property type="project" value="UniProtKB-KW"/>
</dbReference>
<name>A0AA90PZ99_9HELI</name>
<keyword evidence="1" id="KW-0805">Transcription regulation</keyword>
<dbReference type="PROSITE" id="PS50995">
    <property type="entry name" value="HTH_MARR_2"/>
    <property type="match status" value="1"/>
</dbReference>
<dbReference type="Gene3D" id="1.10.10.10">
    <property type="entry name" value="Winged helix-like DNA-binding domain superfamily/Winged helix DNA-binding domain"/>
    <property type="match status" value="1"/>
</dbReference>